<dbReference type="AlphaFoldDB" id="F4CM53"/>
<feature type="compositionally biased region" description="Low complexity" evidence="2">
    <location>
        <begin position="165"/>
        <end position="180"/>
    </location>
</feature>
<evidence type="ECO:0000259" key="5">
    <source>
        <dbReference type="Pfam" id="PF13399"/>
    </source>
</evidence>
<feature type="compositionally biased region" description="Basic and acidic residues" evidence="2">
    <location>
        <begin position="40"/>
        <end position="58"/>
    </location>
</feature>
<dbReference type="STRING" id="675635.Psed_0468"/>
<evidence type="ECO:0000256" key="3">
    <source>
        <dbReference type="SAM" id="Phobius"/>
    </source>
</evidence>
<keyword evidence="7" id="KW-1185">Reference proteome</keyword>
<feature type="compositionally biased region" description="Basic and acidic residues" evidence="2">
    <location>
        <begin position="1"/>
        <end position="27"/>
    </location>
</feature>
<dbReference type="Pfam" id="PF13399">
    <property type="entry name" value="LytR_C"/>
    <property type="match status" value="1"/>
</dbReference>
<dbReference type="InterPro" id="IPR050922">
    <property type="entry name" value="LytR/CpsA/Psr_CW_biosynth"/>
</dbReference>
<feature type="compositionally biased region" description="Basic and acidic residues" evidence="2">
    <location>
        <begin position="274"/>
        <end position="296"/>
    </location>
</feature>
<dbReference type="HOGENOM" id="CLU_016455_7_0_11"/>
<dbReference type="NCBIfam" id="TIGR00350">
    <property type="entry name" value="lytR_cpsA_psr"/>
    <property type="match status" value="1"/>
</dbReference>
<dbReference type="InterPro" id="IPR004474">
    <property type="entry name" value="LytR_CpsA_psr"/>
</dbReference>
<comment type="similarity">
    <text evidence="1">Belongs to the LytR/CpsA/Psr (LCP) family.</text>
</comment>
<dbReference type="KEGG" id="pdx:Psed_0468"/>
<organism evidence="6 7">
    <name type="scientific">Pseudonocardia dioxanivorans (strain ATCC 55486 / DSM 44775 / JCM 13855 / CB1190)</name>
    <dbReference type="NCBI Taxonomy" id="675635"/>
    <lineage>
        <taxon>Bacteria</taxon>
        <taxon>Bacillati</taxon>
        <taxon>Actinomycetota</taxon>
        <taxon>Actinomycetes</taxon>
        <taxon>Pseudonocardiales</taxon>
        <taxon>Pseudonocardiaceae</taxon>
        <taxon>Pseudonocardia</taxon>
    </lineage>
</organism>
<protein>
    <submittedName>
        <fullName evidence="6">Cell envelope-related transcriptional attenuator</fullName>
    </submittedName>
</protein>
<dbReference type="RefSeq" id="WP_013672677.1">
    <property type="nucleotide sequence ID" value="NC_015312.1"/>
</dbReference>
<accession>F4CM53</accession>
<name>F4CM53_PSEUX</name>
<gene>
    <name evidence="6" type="ordered locus">Psed_0468</name>
</gene>
<feature type="transmembrane region" description="Helical" evidence="3">
    <location>
        <begin position="340"/>
        <end position="360"/>
    </location>
</feature>
<keyword evidence="3" id="KW-1133">Transmembrane helix</keyword>
<feature type="region of interest" description="Disordered" evidence="2">
    <location>
        <begin position="1"/>
        <end position="332"/>
    </location>
</feature>
<evidence type="ECO:0000256" key="2">
    <source>
        <dbReference type="SAM" id="MobiDB-lite"/>
    </source>
</evidence>
<feature type="compositionally biased region" description="Basic and acidic residues" evidence="2">
    <location>
        <begin position="222"/>
        <end position="242"/>
    </location>
</feature>
<evidence type="ECO:0000313" key="6">
    <source>
        <dbReference type="EMBL" id="AEA22736.1"/>
    </source>
</evidence>
<feature type="domain" description="Cell envelope-related transcriptional attenuator" evidence="4">
    <location>
        <begin position="410"/>
        <end position="573"/>
    </location>
</feature>
<feature type="region of interest" description="Disordered" evidence="2">
    <location>
        <begin position="763"/>
        <end position="786"/>
    </location>
</feature>
<dbReference type="InterPro" id="IPR027381">
    <property type="entry name" value="LytR/CpsA/Psr_C"/>
</dbReference>
<proteinExistence type="inferred from homology"/>
<feature type="compositionally biased region" description="Pro residues" evidence="2">
    <location>
        <begin position="773"/>
        <end position="786"/>
    </location>
</feature>
<feature type="compositionally biased region" description="Low complexity" evidence="2">
    <location>
        <begin position="194"/>
        <end position="207"/>
    </location>
</feature>
<dbReference type="PANTHER" id="PTHR33392:SF6">
    <property type="entry name" value="POLYISOPRENYL-TEICHOIC ACID--PEPTIDOGLYCAN TEICHOIC ACID TRANSFERASE TAGU"/>
    <property type="match status" value="1"/>
</dbReference>
<feature type="compositionally biased region" description="Pro residues" evidence="2">
    <location>
        <begin position="98"/>
        <end position="110"/>
    </location>
</feature>
<dbReference type="eggNOG" id="COG1316">
    <property type="taxonomic scope" value="Bacteria"/>
</dbReference>
<dbReference type="Gene3D" id="3.40.630.190">
    <property type="entry name" value="LCP protein"/>
    <property type="match status" value="1"/>
</dbReference>
<evidence type="ECO:0000259" key="4">
    <source>
        <dbReference type="Pfam" id="PF03816"/>
    </source>
</evidence>
<evidence type="ECO:0000256" key="1">
    <source>
        <dbReference type="ARBA" id="ARBA00006068"/>
    </source>
</evidence>
<sequence>MANGSDRPRDSSARRRRGRPDGRHSAEPPEEYYAGRRRAHDREAEPGPRHGVPDDHPPVEPGSGDGRPVEPPALPTGILPRLVLEPEEEAPTGLVPRVPAPAPAPGPDAGPPTSVLPRSTPERDDPDAQSARSGPRPPQGGPMPDAGPVPPAPPRPAAPRPPVPDDGAPQNTAGGDDPAAGPGGADRLEPRVGATPARPSAAPVRAVPGGGPATEQLGRVGTPREVEPSPRDAGTPRRHSEGDPAADAGRPESPVVAHASGETVDDPVDLASPDDDHVRRRRIDEGLTRLTAAHEDPDGDPPEPVGPGATRPRRPRRPRPPGPVPSGGPFAAGLSRRQRVVRWVTIAAVLVVFLALTVGWTSKLTLEGAVRQVAALDPQSGAILDAAAQNGAQNVLVLGVDTTGGPDPGSDSIVVAHVPAGGGPLTSVSFPRDLEINRPPCQRWDPGTASYLDQTVPAEARTKIDTAFRVGGPACAVRTVQQLSGLSITGFVAVDLPGLGAMATALGGVTVCLDRPVVDSVLGTVAQSTGPSTVDGPTVDGLVRARHVQGDPPSDEGLVDRQQRVLAAALDRALSTSRLLNPWSSHSFGAVLARSTTADGMDVDQILATARALRGDASDPGQFVTVPTTGEINTRGNSVLRDRDATALFKALRTGAAIPPAALAPPSTSAVPAPSAVTVDVLNASERPGLAQDVASKLRAVMFGIGTVGNSPTPGTATVIRFSPDRAAEAQVVAAAVPSARSVPDASASGVLQLVLGDSFDGTIRAVGQQSPDAPPPGPAPPSNCT</sequence>
<keyword evidence="3" id="KW-0472">Membrane</keyword>
<evidence type="ECO:0000313" key="7">
    <source>
        <dbReference type="Proteomes" id="UP000007809"/>
    </source>
</evidence>
<dbReference type="Gene3D" id="3.30.70.2390">
    <property type="match status" value="1"/>
</dbReference>
<feature type="compositionally biased region" description="Pro residues" evidence="2">
    <location>
        <begin position="135"/>
        <end position="164"/>
    </location>
</feature>
<dbReference type="EMBL" id="CP002593">
    <property type="protein sequence ID" value="AEA22736.1"/>
    <property type="molecule type" value="Genomic_DNA"/>
</dbReference>
<dbReference type="Proteomes" id="UP000007809">
    <property type="component" value="Chromosome"/>
</dbReference>
<reference evidence="6 7" key="1">
    <citation type="journal article" date="2011" name="J. Bacteriol.">
        <title>Genome sequence of the 1,4-dioxane-degrading Pseudonocardia dioxanivorans strain CB1190.</title>
        <authorList>
            <person name="Sales C.M."/>
            <person name="Mahendra S."/>
            <person name="Grostern A."/>
            <person name="Parales R.E."/>
            <person name="Goodwin L.A."/>
            <person name="Woyke T."/>
            <person name="Nolan M."/>
            <person name="Lapidus A."/>
            <person name="Chertkov O."/>
            <person name="Ovchinnikova G."/>
            <person name="Sczyrba A."/>
            <person name="Alvarez-Cohen L."/>
        </authorList>
    </citation>
    <scope>NUCLEOTIDE SEQUENCE [LARGE SCALE GENOMIC DNA]</scope>
    <source>
        <strain evidence="7">ATCC 55486 / DSM 44775 / JCM 13855 / CB1190</strain>
    </source>
</reference>
<keyword evidence="3" id="KW-0812">Transmembrane</keyword>
<dbReference type="Pfam" id="PF03816">
    <property type="entry name" value="LytR_cpsA_psr"/>
    <property type="match status" value="1"/>
</dbReference>
<dbReference type="OrthoDB" id="9782542at2"/>
<feature type="domain" description="LytR/CpsA/Psr regulator C-terminal" evidence="5">
    <location>
        <begin position="677"/>
        <end position="760"/>
    </location>
</feature>
<dbReference type="PANTHER" id="PTHR33392">
    <property type="entry name" value="POLYISOPRENYL-TEICHOIC ACID--PEPTIDOGLYCAN TEICHOIC ACID TRANSFERASE TAGU"/>
    <property type="match status" value="1"/>
</dbReference>